<dbReference type="InterPro" id="IPR053178">
    <property type="entry name" value="Osmoadaptation_assoc"/>
</dbReference>
<organism evidence="3 4">
    <name type="scientific">Rhypophila decipiens</name>
    <dbReference type="NCBI Taxonomy" id="261697"/>
    <lineage>
        <taxon>Eukaryota</taxon>
        <taxon>Fungi</taxon>
        <taxon>Dikarya</taxon>
        <taxon>Ascomycota</taxon>
        <taxon>Pezizomycotina</taxon>
        <taxon>Sordariomycetes</taxon>
        <taxon>Sordariomycetidae</taxon>
        <taxon>Sordariales</taxon>
        <taxon>Naviculisporaceae</taxon>
        <taxon>Rhypophila</taxon>
    </lineage>
</organism>
<evidence type="ECO:0000259" key="2">
    <source>
        <dbReference type="PROSITE" id="PS50048"/>
    </source>
</evidence>
<dbReference type="GO" id="GO:0008270">
    <property type="term" value="F:zinc ion binding"/>
    <property type="evidence" value="ECO:0007669"/>
    <property type="project" value="InterPro"/>
</dbReference>
<dbReference type="CDD" id="cd00067">
    <property type="entry name" value="GAL4"/>
    <property type="match status" value="1"/>
</dbReference>
<protein>
    <recommendedName>
        <fullName evidence="2">Zn(2)-C6 fungal-type domain-containing protein</fullName>
    </recommendedName>
</protein>
<evidence type="ECO:0000313" key="4">
    <source>
        <dbReference type="Proteomes" id="UP001301769"/>
    </source>
</evidence>
<dbReference type="Pfam" id="PF00172">
    <property type="entry name" value="Zn_clus"/>
    <property type="match status" value="1"/>
</dbReference>
<comment type="caution">
    <text evidence="3">The sequence shown here is derived from an EMBL/GenBank/DDBJ whole genome shotgun (WGS) entry which is preliminary data.</text>
</comment>
<reference evidence="3" key="2">
    <citation type="submission" date="2023-05" db="EMBL/GenBank/DDBJ databases">
        <authorList>
            <consortium name="Lawrence Berkeley National Laboratory"/>
            <person name="Steindorff A."/>
            <person name="Hensen N."/>
            <person name="Bonometti L."/>
            <person name="Westerberg I."/>
            <person name="Brannstrom I.O."/>
            <person name="Guillou S."/>
            <person name="Cros-Aarteil S."/>
            <person name="Calhoun S."/>
            <person name="Haridas S."/>
            <person name="Kuo A."/>
            <person name="Mondo S."/>
            <person name="Pangilinan J."/>
            <person name="Riley R."/>
            <person name="Labutti K."/>
            <person name="Andreopoulos B."/>
            <person name="Lipzen A."/>
            <person name="Chen C."/>
            <person name="Yanf M."/>
            <person name="Daum C."/>
            <person name="Ng V."/>
            <person name="Clum A."/>
            <person name="Ohm R."/>
            <person name="Martin F."/>
            <person name="Silar P."/>
            <person name="Natvig D."/>
            <person name="Lalanne C."/>
            <person name="Gautier V."/>
            <person name="Ament-Velasquez S.L."/>
            <person name="Kruys A."/>
            <person name="Hutchinson M.I."/>
            <person name="Powell A.J."/>
            <person name="Barry K."/>
            <person name="Miller A.N."/>
            <person name="Grigoriev I.V."/>
            <person name="Debuchy R."/>
            <person name="Gladieux P."/>
            <person name="Thoren M.H."/>
            <person name="Johannesson H."/>
        </authorList>
    </citation>
    <scope>NUCLEOTIDE SEQUENCE</scope>
    <source>
        <strain evidence="3">PSN293</strain>
    </source>
</reference>
<sequence length="469" mass="51490">MPGVPTSRGCDACRQQKKKCDQLRPLCSRCARLHIPCIGSGQRRYKFLGRTTAPDQRLAFSSSRQPPTSKDVQKMQLLLTNIPTASPSNITFLDATRFISALQVTDVRFDLRIYGPFFVELPRRLGRNSALDASVRALSVSFPAVQTHRYTSDMYKAYGEALGCLRAALGDAATAGSVETLCAVYLIVICQGWIGRGGDFFPSHGEAIAHMLNAAAAAKNTDWRDQFAAEVANTLLVIVLLESFSNHRINLNPILWAPGSQSIARPSREPYFTNSSTGTDGVECLRIPVLASISSYVRDVRGNIAGIRSTYYGPLQRDLARMKFLLSDPATCRDTPRHVHARRQTRYGTVLLLGLMANWALSVYDRDDTTNTTATTVGDVDAGGGADLENEANYLVDEVIHLAEEASVYRPLAASAMPAFIMAARTMLIMKHHPGEDDEAREGRMSRLVRVEELLVLYRGDFPAATAGK</sequence>
<dbReference type="EMBL" id="MU858236">
    <property type="protein sequence ID" value="KAK4208624.1"/>
    <property type="molecule type" value="Genomic_DNA"/>
</dbReference>
<evidence type="ECO:0000313" key="3">
    <source>
        <dbReference type="EMBL" id="KAK4208624.1"/>
    </source>
</evidence>
<dbReference type="InterPro" id="IPR036864">
    <property type="entry name" value="Zn2-C6_fun-type_DNA-bd_sf"/>
</dbReference>
<dbReference type="InterPro" id="IPR001138">
    <property type="entry name" value="Zn2Cys6_DnaBD"/>
</dbReference>
<reference evidence="3" key="1">
    <citation type="journal article" date="2023" name="Mol. Phylogenet. Evol.">
        <title>Genome-scale phylogeny and comparative genomics of the fungal order Sordariales.</title>
        <authorList>
            <person name="Hensen N."/>
            <person name="Bonometti L."/>
            <person name="Westerberg I."/>
            <person name="Brannstrom I.O."/>
            <person name="Guillou S."/>
            <person name="Cros-Aarteil S."/>
            <person name="Calhoun S."/>
            <person name="Haridas S."/>
            <person name="Kuo A."/>
            <person name="Mondo S."/>
            <person name="Pangilinan J."/>
            <person name="Riley R."/>
            <person name="LaButti K."/>
            <person name="Andreopoulos B."/>
            <person name="Lipzen A."/>
            <person name="Chen C."/>
            <person name="Yan M."/>
            <person name="Daum C."/>
            <person name="Ng V."/>
            <person name="Clum A."/>
            <person name="Steindorff A."/>
            <person name="Ohm R.A."/>
            <person name="Martin F."/>
            <person name="Silar P."/>
            <person name="Natvig D.O."/>
            <person name="Lalanne C."/>
            <person name="Gautier V."/>
            <person name="Ament-Velasquez S.L."/>
            <person name="Kruys A."/>
            <person name="Hutchinson M.I."/>
            <person name="Powell A.J."/>
            <person name="Barry K."/>
            <person name="Miller A.N."/>
            <person name="Grigoriev I.V."/>
            <person name="Debuchy R."/>
            <person name="Gladieux P."/>
            <person name="Hiltunen Thoren M."/>
            <person name="Johannesson H."/>
        </authorList>
    </citation>
    <scope>NUCLEOTIDE SEQUENCE</scope>
    <source>
        <strain evidence="3">PSN293</strain>
    </source>
</reference>
<keyword evidence="4" id="KW-1185">Reference proteome</keyword>
<name>A0AAN6XXB3_9PEZI</name>
<proteinExistence type="predicted"/>
<dbReference type="SUPFAM" id="SSF57701">
    <property type="entry name" value="Zn2/Cys6 DNA-binding domain"/>
    <property type="match status" value="1"/>
</dbReference>
<dbReference type="PANTHER" id="PTHR38111:SF11">
    <property type="entry name" value="TRANSCRIPTION FACTOR DOMAIN-CONTAINING PROTEIN-RELATED"/>
    <property type="match status" value="1"/>
</dbReference>
<dbReference type="Gene3D" id="4.10.240.10">
    <property type="entry name" value="Zn(2)-C6 fungal-type DNA-binding domain"/>
    <property type="match status" value="1"/>
</dbReference>
<evidence type="ECO:0000256" key="1">
    <source>
        <dbReference type="ARBA" id="ARBA00023242"/>
    </source>
</evidence>
<dbReference type="PANTHER" id="PTHR38111">
    <property type="entry name" value="ZN(2)-C6 FUNGAL-TYPE DOMAIN-CONTAINING PROTEIN-RELATED"/>
    <property type="match status" value="1"/>
</dbReference>
<accession>A0AAN6XXB3</accession>
<dbReference type="SMART" id="SM00066">
    <property type="entry name" value="GAL4"/>
    <property type="match status" value="1"/>
</dbReference>
<dbReference type="PROSITE" id="PS00463">
    <property type="entry name" value="ZN2_CY6_FUNGAL_1"/>
    <property type="match status" value="1"/>
</dbReference>
<dbReference type="AlphaFoldDB" id="A0AAN6XXB3"/>
<gene>
    <name evidence="3" type="ORF">QBC37DRAFT_431720</name>
</gene>
<feature type="domain" description="Zn(2)-C6 fungal-type" evidence="2">
    <location>
        <begin position="9"/>
        <end position="37"/>
    </location>
</feature>
<dbReference type="PROSITE" id="PS50048">
    <property type="entry name" value="ZN2_CY6_FUNGAL_2"/>
    <property type="match status" value="1"/>
</dbReference>
<dbReference type="GO" id="GO:0000981">
    <property type="term" value="F:DNA-binding transcription factor activity, RNA polymerase II-specific"/>
    <property type="evidence" value="ECO:0007669"/>
    <property type="project" value="InterPro"/>
</dbReference>
<dbReference type="Proteomes" id="UP001301769">
    <property type="component" value="Unassembled WGS sequence"/>
</dbReference>
<keyword evidence="1" id="KW-0539">Nucleus</keyword>